<evidence type="ECO:0008006" key="4">
    <source>
        <dbReference type="Google" id="ProtNLM"/>
    </source>
</evidence>
<accession>A0A2H5XB45</accession>
<organism evidence="2 3">
    <name type="scientific">Candidatus Fervidibacter japonicus</name>
    <dbReference type="NCBI Taxonomy" id="2035412"/>
    <lineage>
        <taxon>Bacteria</taxon>
        <taxon>Candidatus Fervidibacterota</taxon>
        <taxon>Candidatus Fervidibacter</taxon>
    </lineage>
</organism>
<dbReference type="EMBL" id="BEHT01000010">
    <property type="protein sequence ID" value="GBC98410.1"/>
    <property type="molecule type" value="Genomic_DNA"/>
</dbReference>
<dbReference type="AlphaFoldDB" id="A0A2H5XB45"/>
<evidence type="ECO:0000256" key="1">
    <source>
        <dbReference type="SAM" id="SignalP"/>
    </source>
</evidence>
<feature type="signal peptide" evidence="1">
    <location>
        <begin position="1"/>
        <end position="17"/>
    </location>
</feature>
<gene>
    <name evidence="2" type="ORF">HRbin17_00922</name>
</gene>
<keyword evidence="1" id="KW-0732">Signal</keyword>
<proteinExistence type="predicted"/>
<evidence type="ECO:0000313" key="3">
    <source>
        <dbReference type="Proteomes" id="UP000236173"/>
    </source>
</evidence>
<protein>
    <recommendedName>
        <fullName evidence="4">LPS-assembly protein LptD</fullName>
    </recommendedName>
</protein>
<feature type="chain" id="PRO_5014112097" description="LPS-assembly protein LptD" evidence="1">
    <location>
        <begin position="18"/>
        <end position="1228"/>
    </location>
</feature>
<comment type="caution">
    <text evidence="2">The sequence shown here is derived from an EMBL/GenBank/DDBJ whole genome shotgun (WGS) entry which is preliminary data.</text>
</comment>
<reference evidence="3" key="1">
    <citation type="submission" date="2017-09" db="EMBL/GenBank/DDBJ databases">
        <title>Metaegenomics of thermophilic ammonia-oxidizing enrichment culture.</title>
        <authorList>
            <person name="Kato S."/>
            <person name="Suzuki K."/>
        </authorList>
    </citation>
    <scope>NUCLEOTIDE SEQUENCE [LARGE SCALE GENOMIC DNA]</scope>
</reference>
<sequence length="1228" mass="138127">MPMTRLLVIAIVAATMAAVPSWCTDQEKTPHDLTARPTADLSAQSVSVSLPFARSLSLSLFRDYAPPPRQSLQQPKSQVGWMLVGGGARLSLGEFHIQSTVLQSGAVIPTTFPSAGTPQDALTPLLRSAPANRLRSPSAFQTDSVASLVLWQGAFRHQSVGYQSHDGRFRATLHYAEADPNFRPASPDFAQKLAAETGLQMPLNAVAGVTARQAEVEWKPNKETNVRAFANTTTGQRGGVVETRAVSLGNARWTLRWDRVRADNAEKLPAPAGAAQQQIVSRALTENNNATPVQLGNWQLWRVLDRQRFQASYTNKGVTAQMERLDIQGTGGNIRQRSFGVDLGGGRLIWQRQNDAIARGTNPEALKALGLAAFIPRIGWQSSRELLALQFSPKDAFRREEFRLSNGTTDIVRNTTALSLLSGRLTFRERTENTAQVDPNFLKAVGLEKDLPKIGWSYRDRELRWQLSPKDQLALTRYRYQNNQTVLEREGTQLSVLGGRLQWEERRERLSEGVNEQFLKAIGWEQVKTRLGWTSMWQQLTWQITPKDRLLFNRTRHERAGTALERTTYALHLADGKVAWERTQDEATPSLSTEQLKALGLTDIANRIGWRETRDRFAFHLSPTLTLTHTRSDADALPDAPQPYQQRTAHETVLTFKPAGKSNLPPTTLAFGGWTLLPKGQGAQPVTERHLRWDTAQTLPLLGGLNFVLQRHFSETQQGGVERDYRYARTVIQTPEKAPLHLFVERVTKEETNQPRKETLNARLGWRFSDAWRLTSQLTKVPQGNGSVETRQHALVYQPRSDFSITAQLTTTEQPLSEHTQTEVTVKTGGAKRPAHLWQLSRFTINQPTAPDVQGWRLVWQWQVPNRLCLTAQWARLQRSDDRDGGEEKVVLELPSNDQNGLNWRIGYWRLSLLDPTQRQQTAQQLAQAAQATSQPVVQAGTPPASIITPQADLYRTVWVVVAKGSEWHLGAQVGQAVGGEKGASDHRFYFELPATKTRPLALRLGYWKLERWDGSDEAVPVWRAVVPLGKGKLVWGGATFRDQAGELPMREFALTLPLDRHGSQLVVANQTNMPPDWASQQAYQSDWMRAPGGLALAPQITLVRQQLAPYKTHRATLTLRLSPQLRLVGDWQEQIGVPNLPITHDWRFALEITPAKTSQWRLEWARLRDETATRTASTTLLGLSYSHRISDAQFITFSLRWLDNPTLVRPHFVNDRWLASLSLSQRW</sequence>
<name>A0A2H5XB45_9BACT</name>
<dbReference type="Proteomes" id="UP000236173">
    <property type="component" value="Unassembled WGS sequence"/>
</dbReference>
<evidence type="ECO:0000313" key="2">
    <source>
        <dbReference type="EMBL" id="GBC98410.1"/>
    </source>
</evidence>